<dbReference type="PROSITE" id="PS00687">
    <property type="entry name" value="ALDEHYDE_DEHYDR_GLU"/>
    <property type="match status" value="1"/>
</dbReference>
<comment type="similarity">
    <text evidence="1 8">Belongs to the aldehyde dehydrogenase family.</text>
</comment>
<gene>
    <name evidence="10" type="ORF">AF332_25060</name>
</gene>
<dbReference type="InterPro" id="IPR016160">
    <property type="entry name" value="Ald_DH_CS_CYS"/>
</dbReference>
<reference evidence="11" key="1">
    <citation type="submission" date="2015-07" db="EMBL/GenBank/DDBJ databases">
        <title>Fjat-10036 dsm4.</title>
        <authorList>
            <person name="Liu B."/>
            <person name="Wang J."/>
            <person name="Zhu Y."/>
            <person name="Liu G."/>
            <person name="Chen Q."/>
            <person name="Chen Z."/>
            <person name="Lan J."/>
            <person name="Che J."/>
            <person name="Ge C."/>
            <person name="Shi H."/>
            <person name="Pan Z."/>
            <person name="Liu X."/>
        </authorList>
    </citation>
    <scope>NUCLEOTIDE SEQUENCE [LARGE SCALE GENOMIC DNA]</scope>
    <source>
        <strain evidence="11">DSM 4</strain>
    </source>
</reference>
<evidence type="ECO:0000256" key="2">
    <source>
        <dbReference type="ARBA" id="ARBA00023002"/>
    </source>
</evidence>
<evidence type="ECO:0000256" key="7">
    <source>
        <dbReference type="PROSITE-ProRule" id="PRU10007"/>
    </source>
</evidence>
<dbReference type="Gene3D" id="3.40.605.10">
    <property type="entry name" value="Aldehyde Dehydrogenase, Chain A, domain 1"/>
    <property type="match status" value="1"/>
</dbReference>
<evidence type="ECO:0000256" key="8">
    <source>
        <dbReference type="RuleBase" id="RU003345"/>
    </source>
</evidence>
<dbReference type="EMBL" id="LGUF01000007">
    <property type="protein sequence ID" value="KON89757.1"/>
    <property type="molecule type" value="Genomic_DNA"/>
</dbReference>
<dbReference type="InterPro" id="IPR016163">
    <property type="entry name" value="Ald_DH_C"/>
</dbReference>
<dbReference type="InterPro" id="IPR029510">
    <property type="entry name" value="Ald_DH_CS_GLU"/>
</dbReference>
<dbReference type="SUPFAM" id="SSF53720">
    <property type="entry name" value="ALDH-like"/>
    <property type="match status" value="1"/>
</dbReference>
<accession>A0A0M0GJT3</accession>
<comment type="caution">
    <text evidence="10">The sequence shown here is derived from an EMBL/GenBank/DDBJ whole genome shotgun (WGS) entry which is preliminary data.</text>
</comment>
<dbReference type="Gene3D" id="3.40.309.10">
    <property type="entry name" value="Aldehyde Dehydrogenase, Chain A, domain 2"/>
    <property type="match status" value="1"/>
</dbReference>
<dbReference type="EC" id="1.2.1.97" evidence="5"/>
<evidence type="ECO:0000256" key="3">
    <source>
        <dbReference type="ARBA" id="ARBA00050326"/>
    </source>
</evidence>
<keyword evidence="2 8" id="KW-0560">Oxidoreductase</keyword>
<dbReference type="FunFam" id="3.40.605.10:FF:000007">
    <property type="entry name" value="NAD/NADP-dependent betaine aldehyde dehydrogenase"/>
    <property type="match status" value="1"/>
</dbReference>
<evidence type="ECO:0000256" key="1">
    <source>
        <dbReference type="ARBA" id="ARBA00009986"/>
    </source>
</evidence>
<evidence type="ECO:0000259" key="9">
    <source>
        <dbReference type="Pfam" id="PF00171"/>
    </source>
</evidence>
<comment type="function">
    <text evidence="4">Part of the sulfo-TAL (or sulfo-SFT) pathway, a D-sulfoquinovose degradation pathway that produces sulfolactate (SL). Catalyzes the oxidation of 3-sulfolactaldehyde (SLA) to sulfolactate (SL).</text>
</comment>
<evidence type="ECO:0000256" key="6">
    <source>
        <dbReference type="ARBA" id="ARBA00067277"/>
    </source>
</evidence>
<dbReference type="InterPro" id="IPR016162">
    <property type="entry name" value="Ald_DH_N"/>
</dbReference>
<dbReference type="GO" id="GO:0016620">
    <property type="term" value="F:oxidoreductase activity, acting on the aldehyde or oxo group of donors, NAD or NADP as acceptor"/>
    <property type="evidence" value="ECO:0007669"/>
    <property type="project" value="InterPro"/>
</dbReference>
<name>A0A0M0GJT3_SPOGL</name>
<dbReference type="RefSeq" id="WP_053437120.1">
    <property type="nucleotide sequence ID" value="NZ_LGUF01000007.1"/>
</dbReference>
<dbReference type="OrthoDB" id="9762913at2"/>
<organism evidence="10 11">
    <name type="scientific">Sporosarcina globispora</name>
    <name type="common">Bacillus globisporus</name>
    <dbReference type="NCBI Taxonomy" id="1459"/>
    <lineage>
        <taxon>Bacteria</taxon>
        <taxon>Bacillati</taxon>
        <taxon>Bacillota</taxon>
        <taxon>Bacilli</taxon>
        <taxon>Bacillales</taxon>
        <taxon>Caryophanaceae</taxon>
        <taxon>Sporosarcina</taxon>
    </lineage>
</organism>
<protein>
    <recommendedName>
        <fullName evidence="6">3-sulfolactaldehyde dehydrogenase</fullName>
        <ecNumber evidence="5">1.2.1.97</ecNumber>
    </recommendedName>
</protein>
<dbReference type="PANTHER" id="PTHR11699">
    <property type="entry name" value="ALDEHYDE DEHYDROGENASE-RELATED"/>
    <property type="match status" value="1"/>
</dbReference>
<feature type="domain" description="Aldehyde dehydrogenase" evidence="9">
    <location>
        <begin position="20"/>
        <end position="482"/>
    </location>
</feature>
<dbReference type="Proteomes" id="UP000037109">
    <property type="component" value="Unassembled WGS sequence"/>
</dbReference>
<sequence length="486" mass="52380">MSSQFKTDILQGDLYINGKWVSASDQSYFESLNPATGELVGICAAATTEQVDEAVAKANEAYSKWKNTPIPERAAYLTKAAQLFELRKEELASVMTMEMGKVLPESLGEVGVVIATAHYMAGEGRRLFGETVPVGYPDRNVRMVREPLGVAACITPWNFPVALASYKIFSALIAGNTVVWKPASEVALSAKTFVEVLNDAGLPAGVVNLITGSGRTVGQTLAEHSDVKVISFTGSTEVGQKLAEMSCKTLKRISLELGGKNAVIVLKDADLDKAADGIVKSAFTTTGQRCTAASRVIVERPVKELLLQKVVELTKSLKIGNGLVEGIQVGPLVNEDQLHTVEKYVKTAIEEGGNILSGGQRVKELGGYYYEPTIIENVKPNDTVAQEEIFGPVLAIIEVDSYEEAMEVNNGTIYGLSTSIYTESLHYANRAAKEAVSGLVYINNGTSNAEMGVAFGGMKMSGNGHREVSHHAFDVMTEWKSIYTNY</sequence>
<proteinExistence type="inferred from homology"/>
<dbReference type="Pfam" id="PF00171">
    <property type="entry name" value="Aldedh"/>
    <property type="match status" value="1"/>
</dbReference>
<keyword evidence="11" id="KW-1185">Reference proteome</keyword>
<evidence type="ECO:0000256" key="4">
    <source>
        <dbReference type="ARBA" id="ARBA00054572"/>
    </source>
</evidence>
<dbReference type="STRING" id="1459.AF332_25060"/>
<dbReference type="AlphaFoldDB" id="A0A0M0GJT3"/>
<dbReference type="InterPro" id="IPR015590">
    <property type="entry name" value="Aldehyde_DH_dom"/>
</dbReference>
<dbReference type="InterPro" id="IPR016161">
    <property type="entry name" value="Ald_DH/histidinol_DH"/>
</dbReference>
<evidence type="ECO:0000313" key="10">
    <source>
        <dbReference type="EMBL" id="KON89757.1"/>
    </source>
</evidence>
<comment type="catalytic activity">
    <reaction evidence="3">
        <text>(2S)-3-sulfolactaldehyde + NAD(+) + H2O = (2S)-3-sulfolactate + NADH + 2 H(+)</text>
        <dbReference type="Rhea" id="RHEA:47932"/>
        <dbReference type="ChEBI" id="CHEBI:15377"/>
        <dbReference type="ChEBI" id="CHEBI:15378"/>
        <dbReference type="ChEBI" id="CHEBI:57540"/>
        <dbReference type="ChEBI" id="CHEBI:57945"/>
        <dbReference type="ChEBI" id="CHEBI:61289"/>
        <dbReference type="ChEBI" id="CHEBI:90109"/>
        <dbReference type="EC" id="1.2.1.97"/>
    </reaction>
    <physiologicalReaction direction="left-to-right" evidence="3">
        <dbReference type="Rhea" id="RHEA:47933"/>
    </physiologicalReaction>
</comment>
<evidence type="ECO:0000313" key="11">
    <source>
        <dbReference type="Proteomes" id="UP000037109"/>
    </source>
</evidence>
<evidence type="ECO:0000256" key="5">
    <source>
        <dbReference type="ARBA" id="ARBA00066984"/>
    </source>
</evidence>
<dbReference type="PATRIC" id="fig|1459.3.peg.5502"/>
<feature type="active site" evidence="7">
    <location>
        <position position="256"/>
    </location>
</feature>
<dbReference type="PROSITE" id="PS00070">
    <property type="entry name" value="ALDEHYDE_DEHYDR_CYS"/>
    <property type="match status" value="1"/>
</dbReference>
<dbReference type="FunFam" id="3.40.309.10:FF:000009">
    <property type="entry name" value="Aldehyde dehydrogenase A"/>
    <property type="match status" value="1"/>
</dbReference>